<keyword evidence="3" id="KW-1185">Reference proteome</keyword>
<dbReference type="EMBL" id="CP041722">
    <property type="protein sequence ID" value="QEX39272.1"/>
    <property type="molecule type" value="Genomic_DNA"/>
</dbReference>
<reference evidence="2 3" key="1">
    <citation type="submission" date="2019-07" db="EMBL/GenBank/DDBJ databases">
        <title>Comparative genome analysis of staphylococcus lugdunensis shows clonal complex-dependent diversity of the putative virulence factor, ess/type vii locus.</title>
        <authorList>
            <person name="Lebeurre J."/>
            <person name="Dahyot S."/>
            <person name="Diene S."/>
            <person name="Paulay A."/>
            <person name="Aubourg M."/>
            <person name="Argemi X."/>
            <person name="Giard J.-C."/>
            <person name="Tournier I."/>
            <person name="Francois P."/>
            <person name="Pestel-Caron M."/>
        </authorList>
    </citation>
    <scope>NUCLEOTIDE SEQUENCE [LARGE SCALE GENOMIC DNA]</scope>
    <source>
        <strain evidence="2 3">SL13</strain>
    </source>
</reference>
<feature type="domain" description="Bacterial toxin 50" evidence="1">
    <location>
        <begin position="74"/>
        <end position="173"/>
    </location>
</feature>
<sequence>MVPGINAPPMHPWCRSTTVPNVGNWRDQFFKESKSKYKVEDKEKHTSQYEKSQDKAKKEMIQMINDGRIKVELNVEKQNRHSLNNKLYLENKKFALKNNEKLPSYTILSNNELNRLLKIYSTTGKILVNKGGFSRKEIIDFEKIIGKAFVEGKYIETSFGKVHYSKTGSHIVPFISKEN</sequence>
<gene>
    <name evidence="2" type="ORF">FO454_10350</name>
</gene>
<protein>
    <submittedName>
        <fullName evidence="2">Phage capsid protein</fullName>
    </submittedName>
</protein>
<name>A0ABX6BX49_STALU</name>
<evidence type="ECO:0000313" key="3">
    <source>
        <dbReference type="Proteomes" id="UP000325462"/>
    </source>
</evidence>
<dbReference type="Pfam" id="PF15542">
    <property type="entry name" value="Ntox50"/>
    <property type="match status" value="1"/>
</dbReference>
<evidence type="ECO:0000313" key="2">
    <source>
        <dbReference type="EMBL" id="QEX39272.1"/>
    </source>
</evidence>
<accession>A0ABX6BX49</accession>
<organism evidence="2 3">
    <name type="scientific">Staphylococcus lugdunensis</name>
    <dbReference type="NCBI Taxonomy" id="28035"/>
    <lineage>
        <taxon>Bacteria</taxon>
        <taxon>Bacillati</taxon>
        <taxon>Bacillota</taxon>
        <taxon>Bacilli</taxon>
        <taxon>Bacillales</taxon>
        <taxon>Staphylococcaceae</taxon>
        <taxon>Staphylococcus</taxon>
    </lineage>
</organism>
<proteinExistence type="predicted"/>
<dbReference type="Proteomes" id="UP000325462">
    <property type="component" value="Chromosome"/>
</dbReference>
<evidence type="ECO:0000259" key="1">
    <source>
        <dbReference type="Pfam" id="PF15542"/>
    </source>
</evidence>
<dbReference type="InterPro" id="IPR029100">
    <property type="entry name" value="Ntox50"/>
</dbReference>